<dbReference type="AlphaFoldDB" id="Q4N277"/>
<dbReference type="EMBL" id="AAGK01000004">
    <property type="protein sequence ID" value="EAN31832.1"/>
    <property type="molecule type" value="Genomic_DNA"/>
</dbReference>
<gene>
    <name evidence="1" type="ordered locus">TP04_0480</name>
</gene>
<dbReference type="KEGG" id="tpv:TP04_0480"/>
<organism evidence="1 2">
    <name type="scientific">Theileria parva</name>
    <name type="common">East coast fever infection agent</name>
    <dbReference type="NCBI Taxonomy" id="5875"/>
    <lineage>
        <taxon>Eukaryota</taxon>
        <taxon>Sar</taxon>
        <taxon>Alveolata</taxon>
        <taxon>Apicomplexa</taxon>
        <taxon>Aconoidasida</taxon>
        <taxon>Piroplasmida</taxon>
        <taxon>Theileriidae</taxon>
        <taxon>Theileria</taxon>
    </lineage>
</organism>
<keyword evidence="2" id="KW-1185">Reference proteome</keyword>
<name>Q4N277_THEPA</name>
<dbReference type="RefSeq" id="XP_764115.1">
    <property type="nucleotide sequence ID" value="XM_759022.1"/>
</dbReference>
<dbReference type="GeneID" id="3500799"/>
<evidence type="ECO:0000313" key="1">
    <source>
        <dbReference type="EMBL" id="EAN31832.1"/>
    </source>
</evidence>
<reference evidence="1 2" key="1">
    <citation type="journal article" date="2005" name="Science">
        <title>Genome sequence of Theileria parva, a bovine pathogen that transforms lymphocytes.</title>
        <authorList>
            <person name="Gardner M.J."/>
            <person name="Bishop R."/>
            <person name="Shah T."/>
            <person name="de Villiers E.P."/>
            <person name="Carlton J.M."/>
            <person name="Hall N."/>
            <person name="Ren Q."/>
            <person name="Paulsen I.T."/>
            <person name="Pain A."/>
            <person name="Berriman M."/>
            <person name="Wilson R.J.M."/>
            <person name="Sato S."/>
            <person name="Ralph S.A."/>
            <person name="Mann D.J."/>
            <person name="Xiong Z."/>
            <person name="Shallom S.J."/>
            <person name="Weidman J."/>
            <person name="Jiang L."/>
            <person name="Lynn J."/>
            <person name="Weaver B."/>
            <person name="Shoaibi A."/>
            <person name="Domingo A.R."/>
            <person name="Wasawo D."/>
            <person name="Crabtree J."/>
            <person name="Wortman J.R."/>
            <person name="Haas B."/>
            <person name="Angiuoli S.V."/>
            <person name="Creasy T.H."/>
            <person name="Lu C."/>
            <person name="Suh B."/>
            <person name="Silva J.C."/>
            <person name="Utterback T.R."/>
            <person name="Feldblyum T.V."/>
            <person name="Pertea M."/>
            <person name="Allen J."/>
            <person name="Nierman W.C."/>
            <person name="Taracha E.L.N."/>
            <person name="Salzberg S.L."/>
            <person name="White O.R."/>
            <person name="Fitzhugh H.A."/>
            <person name="Morzaria S."/>
            <person name="Venter J.C."/>
            <person name="Fraser C.M."/>
            <person name="Nene V."/>
        </authorList>
    </citation>
    <scope>NUCLEOTIDE SEQUENCE [LARGE SCALE GENOMIC DNA]</scope>
    <source>
        <strain evidence="1 2">Muguga</strain>
    </source>
</reference>
<dbReference type="eggNOG" id="ENOG502TN96">
    <property type="taxonomic scope" value="Eukaryota"/>
</dbReference>
<sequence length="147" mass="17206">MSYSTDLFGHSSENILEKVESFLKKSNESNKSTNSPTSIELFVNCVENLTHPDGSEELIYATRDIVCMYYIQTVIPSLKFENVLTLTEGFIKWIVNNHVVNIKNADDYRFEFGYSFLNRNIFSLMFNLLDSLKKIERIEVERMYFTK</sequence>
<proteinExistence type="predicted"/>
<protein>
    <submittedName>
        <fullName evidence="1">Uncharacterized protein</fullName>
    </submittedName>
</protein>
<evidence type="ECO:0000313" key="2">
    <source>
        <dbReference type="Proteomes" id="UP000001949"/>
    </source>
</evidence>
<dbReference type="InParanoid" id="Q4N277"/>
<dbReference type="Proteomes" id="UP000001949">
    <property type="component" value="Unassembled WGS sequence"/>
</dbReference>
<accession>Q4N277</accession>
<comment type="caution">
    <text evidence="1">The sequence shown here is derived from an EMBL/GenBank/DDBJ whole genome shotgun (WGS) entry which is preliminary data.</text>
</comment>
<dbReference type="VEuPathDB" id="PiroplasmaDB:TpMuguga_04g00480"/>